<reference evidence="4 5" key="1">
    <citation type="submission" date="2019-03" db="EMBL/GenBank/DDBJ databases">
        <title>Genomic Encyclopedia of Type Strains, Phase IV (KMG-IV): sequencing the most valuable type-strain genomes for metagenomic binning, comparative biology and taxonomic classification.</title>
        <authorList>
            <person name="Goeker M."/>
        </authorList>
    </citation>
    <scope>NUCLEOTIDE SEQUENCE [LARGE SCALE GENOMIC DNA]</scope>
    <source>
        <strain evidence="4 5">DSM 19377</strain>
    </source>
</reference>
<keyword evidence="2" id="KW-0472">Membrane</keyword>
<organism evidence="4 5">
    <name type="scientific">Scopulibacillus darangshiensis</name>
    <dbReference type="NCBI Taxonomy" id="442528"/>
    <lineage>
        <taxon>Bacteria</taxon>
        <taxon>Bacillati</taxon>
        <taxon>Bacillota</taxon>
        <taxon>Bacilli</taxon>
        <taxon>Bacillales</taxon>
        <taxon>Sporolactobacillaceae</taxon>
        <taxon>Scopulibacillus</taxon>
    </lineage>
</organism>
<evidence type="ECO:0000313" key="4">
    <source>
        <dbReference type="EMBL" id="TCP23503.1"/>
    </source>
</evidence>
<feature type="compositionally biased region" description="Basic residues" evidence="1">
    <location>
        <begin position="330"/>
        <end position="346"/>
    </location>
</feature>
<feature type="region of interest" description="Disordered" evidence="1">
    <location>
        <begin position="241"/>
        <end position="372"/>
    </location>
</feature>
<keyword evidence="5" id="KW-1185">Reference proteome</keyword>
<dbReference type="EMBL" id="SLXK01000030">
    <property type="protein sequence ID" value="TCP23503.1"/>
    <property type="molecule type" value="Genomic_DNA"/>
</dbReference>
<feature type="compositionally biased region" description="Basic residues" evidence="1">
    <location>
        <begin position="280"/>
        <end position="293"/>
    </location>
</feature>
<keyword evidence="2" id="KW-1133">Transmembrane helix</keyword>
<comment type="caution">
    <text evidence="4">The sequence shown here is derived from an EMBL/GenBank/DDBJ whole genome shotgun (WGS) entry which is preliminary data.</text>
</comment>
<evidence type="ECO:0000256" key="1">
    <source>
        <dbReference type="SAM" id="MobiDB-lite"/>
    </source>
</evidence>
<feature type="domain" description="Anti-sigma factor RsgI-like middle" evidence="3">
    <location>
        <begin position="78"/>
        <end position="215"/>
    </location>
</feature>
<dbReference type="Proteomes" id="UP000295416">
    <property type="component" value="Unassembled WGS sequence"/>
</dbReference>
<name>A0A4R2NNZ5_9BACL</name>
<evidence type="ECO:0000313" key="5">
    <source>
        <dbReference type="Proteomes" id="UP000295416"/>
    </source>
</evidence>
<feature type="compositionally biased region" description="Basic and acidic residues" evidence="1">
    <location>
        <begin position="252"/>
        <end position="267"/>
    </location>
</feature>
<proteinExistence type="predicted"/>
<evidence type="ECO:0000259" key="3">
    <source>
        <dbReference type="Pfam" id="PF23750"/>
    </source>
</evidence>
<feature type="compositionally biased region" description="Polar residues" evidence="1">
    <location>
        <begin position="268"/>
        <end position="279"/>
    </location>
</feature>
<feature type="transmembrane region" description="Helical" evidence="2">
    <location>
        <begin position="49"/>
        <end position="66"/>
    </location>
</feature>
<dbReference type="InterPro" id="IPR055431">
    <property type="entry name" value="RsgI_M"/>
</dbReference>
<dbReference type="Pfam" id="PF23750">
    <property type="entry name" value="RsgI_M"/>
    <property type="match status" value="1"/>
</dbReference>
<feature type="compositionally biased region" description="Polar residues" evidence="1">
    <location>
        <begin position="310"/>
        <end position="326"/>
    </location>
</feature>
<sequence length="372" mass="41909">MSKNGRRAVLLTKDGNFRSVRLKKSVDVMIGQTVLDMHLSQQPVFRNNFWLPAFAACLSIVLILGLPDGAYQNHAVAAYVSFDINPSIEASVDNNMHIVQVKPMNNDAREILKSGHQYKGMSLRKFTSLVITKLKNNGYFEDHPEVLVTTAVTSEIKADSQAAFQEKVEKAVNEFEDRPAFQNGKGSVNIVKTTVEKHNQARKKGLSTGKYLIYLNASDRDKHLTVDHAKKLSIKELQQQYVNNTTRKKTPANHDRPDKSDRGEGKVSKQSNSDQASQKHNVRNHAHKVKTHGNGKSPKINSHIPHNGKSMANQGNHSNHTFQKPSIHSEKKKHAVPKKDKPHHGGKIKERNYKQKDKQENKHGYKKPPKPE</sequence>
<feature type="compositionally biased region" description="Basic and acidic residues" evidence="1">
    <location>
        <begin position="347"/>
        <end position="372"/>
    </location>
</feature>
<dbReference type="AlphaFoldDB" id="A0A4R2NNZ5"/>
<accession>A0A4R2NNZ5</accession>
<protein>
    <recommendedName>
        <fullName evidence="3">Anti-sigma factor RsgI-like middle domain-containing protein</fullName>
    </recommendedName>
</protein>
<keyword evidence="2" id="KW-0812">Transmembrane</keyword>
<evidence type="ECO:0000256" key="2">
    <source>
        <dbReference type="SAM" id="Phobius"/>
    </source>
</evidence>
<gene>
    <name evidence="4" type="ORF">EV207_13020</name>
</gene>
<dbReference type="RefSeq" id="WP_424511379.1">
    <property type="nucleotide sequence ID" value="NZ_SLXK01000030.1"/>
</dbReference>